<evidence type="ECO:0000256" key="2">
    <source>
        <dbReference type="PROSITE-ProRule" id="PRU00284"/>
    </source>
</evidence>
<gene>
    <name evidence="4" type="ORF">EDM56_17005</name>
</gene>
<evidence type="ECO:0000259" key="3">
    <source>
        <dbReference type="PROSITE" id="PS50111"/>
    </source>
</evidence>
<dbReference type="SMART" id="SM00283">
    <property type="entry name" value="MA"/>
    <property type="match status" value="1"/>
</dbReference>
<dbReference type="EMBL" id="RHHQ01000012">
    <property type="protein sequence ID" value="RNB87361.1"/>
    <property type="molecule type" value="Genomic_DNA"/>
</dbReference>
<accession>A0A3M8DIS5</accession>
<protein>
    <submittedName>
        <fullName evidence="4">Globin-coupled sensor protein</fullName>
    </submittedName>
</protein>
<dbReference type="RefSeq" id="WP_122919059.1">
    <property type="nucleotide sequence ID" value="NZ_RHHQ01000012.1"/>
</dbReference>
<dbReference type="InterPro" id="IPR012292">
    <property type="entry name" value="Globin/Proto"/>
</dbReference>
<keyword evidence="1 2" id="KW-0807">Transducer</keyword>
<dbReference type="PANTHER" id="PTHR32089">
    <property type="entry name" value="METHYL-ACCEPTING CHEMOTAXIS PROTEIN MCPB"/>
    <property type="match status" value="1"/>
</dbReference>
<dbReference type="GO" id="GO:0016020">
    <property type="term" value="C:membrane"/>
    <property type="evidence" value="ECO:0007669"/>
    <property type="project" value="InterPro"/>
</dbReference>
<dbReference type="InterPro" id="IPR009050">
    <property type="entry name" value="Globin-like_sf"/>
</dbReference>
<dbReference type="InterPro" id="IPR004089">
    <property type="entry name" value="MCPsignal_dom"/>
</dbReference>
<name>A0A3M8DIS5_9BACL</name>
<dbReference type="PANTHER" id="PTHR32089:SF114">
    <property type="entry name" value="METHYL-ACCEPTING CHEMOTAXIS PROTEIN MCPB"/>
    <property type="match status" value="1"/>
</dbReference>
<dbReference type="Proteomes" id="UP000271031">
    <property type="component" value="Unassembled WGS sequence"/>
</dbReference>
<dbReference type="CDD" id="cd01068">
    <property type="entry name" value="globin_sensor"/>
    <property type="match status" value="1"/>
</dbReference>
<dbReference type="InterPro" id="IPR044398">
    <property type="entry name" value="Globin-sensor_dom"/>
</dbReference>
<dbReference type="GO" id="GO:0007165">
    <property type="term" value="P:signal transduction"/>
    <property type="evidence" value="ECO:0007669"/>
    <property type="project" value="UniProtKB-KW"/>
</dbReference>
<dbReference type="GO" id="GO:0019825">
    <property type="term" value="F:oxygen binding"/>
    <property type="evidence" value="ECO:0007669"/>
    <property type="project" value="InterPro"/>
</dbReference>
<evidence type="ECO:0000256" key="1">
    <source>
        <dbReference type="ARBA" id="ARBA00023224"/>
    </source>
</evidence>
<dbReference type="PROSITE" id="PS50111">
    <property type="entry name" value="CHEMOTAXIS_TRANSDUC_2"/>
    <property type="match status" value="1"/>
</dbReference>
<keyword evidence="5" id="KW-1185">Reference proteome</keyword>
<organism evidence="4 5">
    <name type="scientific">Brevibacillus fluminis</name>
    <dbReference type="NCBI Taxonomy" id="511487"/>
    <lineage>
        <taxon>Bacteria</taxon>
        <taxon>Bacillati</taxon>
        <taxon>Bacillota</taxon>
        <taxon>Bacilli</taxon>
        <taxon>Bacillales</taxon>
        <taxon>Paenibacillaceae</taxon>
        <taxon>Brevibacillus</taxon>
    </lineage>
</organism>
<dbReference type="OrthoDB" id="266313at2"/>
<dbReference type="Gene3D" id="1.10.287.950">
    <property type="entry name" value="Methyl-accepting chemotaxis protein"/>
    <property type="match status" value="1"/>
</dbReference>
<dbReference type="Pfam" id="PF11563">
    <property type="entry name" value="Protoglobin"/>
    <property type="match status" value="1"/>
</dbReference>
<feature type="domain" description="Methyl-accepting transducer" evidence="3">
    <location>
        <begin position="163"/>
        <end position="321"/>
    </location>
</feature>
<dbReference type="SUPFAM" id="SSF46458">
    <property type="entry name" value="Globin-like"/>
    <property type="match status" value="1"/>
</dbReference>
<dbReference type="Gene3D" id="1.10.490.10">
    <property type="entry name" value="Globins"/>
    <property type="match status" value="1"/>
</dbReference>
<comment type="caution">
    <text evidence="4">The sequence shown here is derived from an EMBL/GenBank/DDBJ whole genome shotgun (WGS) entry which is preliminary data.</text>
</comment>
<evidence type="ECO:0000313" key="5">
    <source>
        <dbReference type="Proteomes" id="UP000271031"/>
    </source>
</evidence>
<proteinExistence type="predicted"/>
<dbReference type="AlphaFoldDB" id="A0A3M8DIS5"/>
<dbReference type="SUPFAM" id="SSF58104">
    <property type="entry name" value="Methyl-accepting chemotaxis protein (MCP) signaling domain"/>
    <property type="match status" value="1"/>
</dbReference>
<dbReference type="InterPro" id="IPR039379">
    <property type="entry name" value="Protoglobin_sensor_dom"/>
</dbReference>
<dbReference type="Pfam" id="PF00015">
    <property type="entry name" value="MCPsignal"/>
    <property type="match status" value="1"/>
</dbReference>
<sequence length="321" mass="36088">MIVVDDKWKKMCQYYGVTEADLALLHRHKAFFVQHADEVVDRFYKELWSYSNLAEMIQTNSTVERLKKTQIWYFQSLASDRIDADYIAGRQKVGAVHARIGLSADWFLGGYTIYLRLIAEKASGLPEAYELYQATCKRLYFDSAIILEQYIGDTQRENVNYRKNMEMVAEELSGSTREVTIIASEYAKSATTLAESHEEIAESMSILKAQSKEIEKLSDFVAEVSSQTNLLGLNAAIEAARAGEHGRGFTIVANEVRKLADRAKNSSQEIQQSLAQILVQINKIEGQIEMTVASTEQQAAASEQLAALVQGLDEITNRLHV</sequence>
<evidence type="ECO:0000313" key="4">
    <source>
        <dbReference type="EMBL" id="RNB87361.1"/>
    </source>
</evidence>
<dbReference type="GO" id="GO:0020037">
    <property type="term" value="F:heme binding"/>
    <property type="evidence" value="ECO:0007669"/>
    <property type="project" value="InterPro"/>
</dbReference>
<reference evidence="4 5" key="1">
    <citation type="submission" date="2018-10" db="EMBL/GenBank/DDBJ databases">
        <title>Phylogenomics of Brevibacillus.</title>
        <authorList>
            <person name="Dunlap C."/>
        </authorList>
    </citation>
    <scope>NUCLEOTIDE SEQUENCE [LARGE SCALE GENOMIC DNA]</scope>
    <source>
        <strain evidence="4 5">JCM 15716</strain>
    </source>
</reference>